<protein>
    <submittedName>
        <fullName evidence="2">Uncharacterized protein</fullName>
    </submittedName>
</protein>
<feature type="compositionally biased region" description="Basic residues" evidence="1">
    <location>
        <begin position="116"/>
        <end position="126"/>
    </location>
</feature>
<reference evidence="2" key="1">
    <citation type="journal article" date="2020" name="Phytopathology">
        <title>Genome Sequence Resources of Colletotrichum truncatum, C. plurivorum, C. musicola, and C. sojae: Four Species Pathogenic to Soybean (Glycine max).</title>
        <authorList>
            <person name="Rogerio F."/>
            <person name="Boufleur T.R."/>
            <person name="Ciampi-Guillardi M."/>
            <person name="Sukno S.A."/>
            <person name="Thon M.R."/>
            <person name="Massola Junior N.S."/>
            <person name="Baroncelli R."/>
        </authorList>
    </citation>
    <scope>NUCLEOTIDE SEQUENCE</scope>
    <source>
        <strain evidence="2">LFN00145</strain>
    </source>
</reference>
<dbReference type="EMBL" id="WIGO01000117">
    <property type="protein sequence ID" value="KAF6828763.1"/>
    <property type="molecule type" value="Genomic_DNA"/>
</dbReference>
<evidence type="ECO:0000313" key="3">
    <source>
        <dbReference type="Proteomes" id="UP000654918"/>
    </source>
</evidence>
<comment type="caution">
    <text evidence="2">The sequence shown here is derived from an EMBL/GenBank/DDBJ whole genome shotgun (WGS) entry which is preliminary data.</text>
</comment>
<proteinExistence type="predicted"/>
<evidence type="ECO:0000313" key="2">
    <source>
        <dbReference type="EMBL" id="KAF6828763.1"/>
    </source>
</evidence>
<dbReference type="AlphaFoldDB" id="A0A8H6KCH2"/>
<dbReference type="Proteomes" id="UP000654918">
    <property type="component" value="Unassembled WGS sequence"/>
</dbReference>
<gene>
    <name evidence="2" type="ORF">CPLU01_08314</name>
</gene>
<name>A0A8H6KCH2_9PEZI</name>
<sequence length="134" mass="14953">MLSRKMALHVRRGLGSGLLGDKFMVSSRGFMGLGVSGKTFTSTRSSHPEDRCLRRALIHISQTWFRRRSNRKASDQPVRMTPAMIRSRCIVEKILERPGRDSACALTVSSESFSRPGRRRESRGHRGSPAAGIV</sequence>
<accession>A0A8H6KCH2</accession>
<keyword evidence="3" id="KW-1185">Reference proteome</keyword>
<feature type="region of interest" description="Disordered" evidence="1">
    <location>
        <begin position="108"/>
        <end position="134"/>
    </location>
</feature>
<evidence type="ECO:0000256" key="1">
    <source>
        <dbReference type="SAM" id="MobiDB-lite"/>
    </source>
</evidence>
<organism evidence="2 3">
    <name type="scientific">Colletotrichum plurivorum</name>
    <dbReference type="NCBI Taxonomy" id="2175906"/>
    <lineage>
        <taxon>Eukaryota</taxon>
        <taxon>Fungi</taxon>
        <taxon>Dikarya</taxon>
        <taxon>Ascomycota</taxon>
        <taxon>Pezizomycotina</taxon>
        <taxon>Sordariomycetes</taxon>
        <taxon>Hypocreomycetidae</taxon>
        <taxon>Glomerellales</taxon>
        <taxon>Glomerellaceae</taxon>
        <taxon>Colletotrichum</taxon>
        <taxon>Colletotrichum orchidearum species complex</taxon>
    </lineage>
</organism>